<sequence>MTSAPRVADLLHDPVLDGARIVAGAAGLERRVTDVLWYDGAFADVTDHLVVCGDAHASPPYRLEAVVRRAQEAGAAALLVVAATARPLLSTVRLADRLEIPVLWVESGSPGQIALELTALVRAPEQVRARTIERLLRQLSTKRTGQDILATAASVLSAKVSLMTSDGACILGDPVDLDPRLHLDQAVAQHGEHLLVHPVLDPQVNRLAAWLACPFERAADARLDVLAVGLAMTEPFIRSWLSGQRAQADRDSVFRAQLISEIIAGRDSVSRDVVEGAVSLGWRLPGWHVGIHVLSEAGDHVDRERMIDQITTALAGHGIELVAAARRGPGWAMWITTDDEPAPDDARRLMRAVRLVAAALPRDWSLTAGIGRPHRGPNGLAESLSEARDAADLARSHDFRPAVEHSDELGVARLLATWQRSDVTRAFAETALSPLRDPSHSHLLSTLHAYLESGGSAVLTAQALGVHRNTVTTRIQQIRDRLGVDLDDPSQRLALQVACRALDV</sequence>
<evidence type="ECO:0000313" key="5">
    <source>
        <dbReference type="Proteomes" id="UP001597229"/>
    </source>
</evidence>
<feature type="domain" description="PucR C-terminal helix-turn-helix" evidence="2">
    <location>
        <begin position="443"/>
        <end position="501"/>
    </location>
</feature>
<evidence type="ECO:0000259" key="3">
    <source>
        <dbReference type="Pfam" id="PF17853"/>
    </source>
</evidence>
<comment type="similarity">
    <text evidence="1">Belongs to the CdaR family.</text>
</comment>
<dbReference type="Gene3D" id="1.10.10.2840">
    <property type="entry name" value="PucR C-terminal helix-turn-helix domain"/>
    <property type="match status" value="1"/>
</dbReference>
<evidence type="ECO:0000259" key="2">
    <source>
        <dbReference type="Pfam" id="PF13556"/>
    </source>
</evidence>
<dbReference type="InterPro" id="IPR051448">
    <property type="entry name" value="CdaR-like_regulators"/>
</dbReference>
<proteinExistence type="inferred from homology"/>
<comment type="caution">
    <text evidence="4">The sequence shown here is derived from an EMBL/GenBank/DDBJ whole genome shotgun (WGS) entry which is preliminary data.</text>
</comment>
<gene>
    <name evidence="4" type="ORF">ACFQ3F_13960</name>
</gene>
<keyword evidence="5" id="KW-1185">Reference proteome</keyword>
<protein>
    <submittedName>
        <fullName evidence="4">Helix-turn-helix domain-containing protein</fullName>
    </submittedName>
</protein>
<evidence type="ECO:0000313" key="4">
    <source>
        <dbReference type="EMBL" id="MFD1248900.1"/>
    </source>
</evidence>
<dbReference type="Proteomes" id="UP001597229">
    <property type="component" value="Unassembled WGS sequence"/>
</dbReference>
<dbReference type="InterPro" id="IPR041522">
    <property type="entry name" value="CdaR_GGDEF"/>
</dbReference>
<dbReference type="RefSeq" id="WP_367917238.1">
    <property type="nucleotide sequence ID" value="NZ_BAABAC010000003.1"/>
</dbReference>
<name>A0ABW3W342_9ACTN</name>
<dbReference type="Pfam" id="PF13556">
    <property type="entry name" value="HTH_30"/>
    <property type="match status" value="1"/>
</dbReference>
<reference evidence="5" key="1">
    <citation type="journal article" date="2019" name="Int. J. Syst. Evol. Microbiol.">
        <title>The Global Catalogue of Microorganisms (GCM) 10K type strain sequencing project: providing services to taxonomists for standard genome sequencing and annotation.</title>
        <authorList>
            <consortium name="The Broad Institute Genomics Platform"/>
            <consortium name="The Broad Institute Genome Sequencing Center for Infectious Disease"/>
            <person name="Wu L."/>
            <person name="Ma J."/>
        </authorList>
    </citation>
    <scope>NUCLEOTIDE SEQUENCE [LARGE SCALE GENOMIC DNA]</scope>
    <source>
        <strain evidence="5">CCUG 52478</strain>
    </source>
</reference>
<feature type="domain" description="CdaR GGDEF-like" evidence="3">
    <location>
        <begin position="270"/>
        <end position="392"/>
    </location>
</feature>
<accession>A0ABW3W342</accession>
<dbReference type="Pfam" id="PF17853">
    <property type="entry name" value="GGDEF_2"/>
    <property type="match status" value="1"/>
</dbReference>
<dbReference type="EMBL" id="JBHTLX010000020">
    <property type="protein sequence ID" value="MFD1248900.1"/>
    <property type="molecule type" value="Genomic_DNA"/>
</dbReference>
<dbReference type="PANTHER" id="PTHR33744:SF1">
    <property type="entry name" value="DNA-BINDING TRANSCRIPTIONAL ACTIVATOR ADER"/>
    <property type="match status" value="1"/>
</dbReference>
<dbReference type="PANTHER" id="PTHR33744">
    <property type="entry name" value="CARBOHYDRATE DIACID REGULATOR"/>
    <property type="match status" value="1"/>
</dbReference>
<dbReference type="InterPro" id="IPR042070">
    <property type="entry name" value="PucR_C-HTH_sf"/>
</dbReference>
<dbReference type="InterPro" id="IPR025736">
    <property type="entry name" value="PucR_C-HTH_dom"/>
</dbReference>
<organism evidence="4 5">
    <name type="scientific">Nocardioides ginsengisoli</name>
    <dbReference type="NCBI Taxonomy" id="363868"/>
    <lineage>
        <taxon>Bacteria</taxon>
        <taxon>Bacillati</taxon>
        <taxon>Actinomycetota</taxon>
        <taxon>Actinomycetes</taxon>
        <taxon>Propionibacteriales</taxon>
        <taxon>Nocardioidaceae</taxon>
        <taxon>Nocardioides</taxon>
    </lineage>
</organism>
<evidence type="ECO:0000256" key="1">
    <source>
        <dbReference type="ARBA" id="ARBA00006754"/>
    </source>
</evidence>